<proteinExistence type="inferred from homology"/>
<dbReference type="PRINTS" id="PR00469">
    <property type="entry name" value="PNDRDTASEII"/>
</dbReference>
<organism evidence="7 8">
    <name type="scientific">Candidatus Rickettsia kedanie</name>
    <dbReference type="NCBI Taxonomy" id="3115352"/>
    <lineage>
        <taxon>Bacteria</taxon>
        <taxon>Pseudomonadati</taxon>
        <taxon>Pseudomonadota</taxon>
        <taxon>Alphaproteobacteria</taxon>
        <taxon>Rickettsiales</taxon>
        <taxon>Rickettsiaceae</taxon>
        <taxon>Rickettsieae</taxon>
        <taxon>Rickettsia</taxon>
        <taxon>spotted fever group</taxon>
    </lineage>
</organism>
<reference evidence="7 8" key="1">
    <citation type="journal article" date="2024" name="Microbiol. Immunol.">
        <title>Discovery of a novel spotted fever group Rickettsia, 'Candidatus Rickettsia kedanie,' in unfed larval chigger mites, Leptotrombidium scutellare.</title>
        <authorList>
            <person name="Ogawa M."/>
            <person name="Matsutani M."/>
            <person name="Katayama T."/>
            <person name="Takada N."/>
            <person name="Noda S."/>
            <person name="Takahashi M."/>
            <person name="Kageyama D."/>
            <person name="Hanaoka N."/>
            <person name="Ebihara H."/>
        </authorList>
    </citation>
    <scope>NUCLEOTIDE SEQUENCE [LARGE SCALE GENOMIC DNA]</scope>
    <source>
        <strain evidence="7 8">KNCP2-13</strain>
    </source>
</reference>
<comment type="cofactor">
    <cofactor evidence="5">
        <name>FAD</name>
        <dbReference type="ChEBI" id="CHEBI:57692"/>
    </cofactor>
    <text evidence="5">Binds 1 FAD per subunit.</text>
</comment>
<feature type="binding site" evidence="5">
    <location>
        <position position="33"/>
    </location>
    <ligand>
        <name>FAD</name>
        <dbReference type="ChEBI" id="CHEBI:57692"/>
    </ligand>
</feature>
<evidence type="ECO:0000313" key="8">
    <source>
        <dbReference type="Proteomes" id="UP001628124"/>
    </source>
</evidence>
<comment type="subunit">
    <text evidence="5">Homodimer.</text>
</comment>
<comment type="caution">
    <text evidence="5">Lacks conserved residue(s) required for the propagation of feature annotation.</text>
</comment>
<dbReference type="RefSeq" id="WP_412708185.1">
    <property type="nucleotide sequence ID" value="NZ_BAABMM010000032.1"/>
</dbReference>
<evidence type="ECO:0000259" key="6">
    <source>
        <dbReference type="Pfam" id="PF07992"/>
    </source>
</evidence>
<feature type="binding site" evidence="5">
    <location>
        <position position="46"/>
    </location>
    <ligand>
        <name>FAD</name>
        <dbReference type="ChEBI" id="CHEBI:57692"/>
    </ligand>
</feature>
<keyword evidence="8" id="KW-1185">Reference proteome</keyword>
<dbReference type="PANTHER" id="PTHR48105">
    <property type="entry name" value="THIOREDOXIN REDUCTASE 1-RELATED-RELATED"/>
    <property type="match status" value="1"/>
</dbReference>
<gene>
    <name evidence="7" type="ORF">KNCP2_08070</name>
</gene>
<feature type="binding site" evidence="5">
    <location>
        <position position="86"/>
    </location>
    <ligand>
        <name>FAD</name>
        <dbReference type="ChEBI" id="CHEBI:57692"/>
    </ligand>
</feature>
<feature type="binding site" evidence="5">
    <location>
        <position position="327"/>
    </location>
    <ligand>
        <name>FAD</name>
        <dbReference type="ChEBI" id="CHEBI:57692"/>
    </ligand>
</feature>
<keyword evidence="3 5" id="KW-0521">NADP</keyword>
<evidence type="ECO:0000256" key="2">
    <source>
        <dbReference type="ARBA" id="ARBA00022827"/>
    </source>
</evidence>
<feature type="domain" description="FAD/NAD(P)-binding" evidence="6">
    <location>
        <begin position="5"/>
        <end position="299"/>
    </location>
</feature>
<dbReference type="EMBL" id="BAABMM010000032">
    <property type="protein sequence ID" value="GAA5252519.1"/>
    <property type="molecule type" value="Genomic_DNA"/>
</dbReference>
<evidence type="ECO:0000256" key="3">
    <source>
        <dbReference type="ARBA" id="ARBA00022857"/>
    </source>
</evidence>
<keyword evidence="2 5" id="KW-0274">FAD</keyword>
<protein>
    <recommendedName>
        <fullName evidence="5">Ferredoxin--NADP reductase</fullName>
        <shortName evidence="5">FNR</shortName>
        <shortName evidence="5">Fd-NADP(+) reductase</shortName>
        <ecNumber evidence="5">1.18.1.2</ecNumber>
    </recommendedName>
</protein>
<accession>A0ABP9TTE4</accession>
<comment type="caution">
    <text evidence="7">The sequence shown here is derived from an EMBL/GenBank/DDBJ whole genome shotgun (WGS) entry which is preliminary data.</text>
</comment>
<evidence type="ECO:0000256" key="5">
    <source>
        <dbReference type="HAMAP-Rule" id="MF_01685"/>
    </source>
</evidence>
<feature type="binding site" evidence="5">
    <location>
        <position position="120"/>
    </location>
    <ligand>
        <name>FAD</name>
        <dbReference type="ChEBI" id="CHEBI:57692"/>
    </ligand>
</feature>
<sequence length="341" mass="37471">MHNTDVIIIGAGPVGLFTIFQAGMLGMKCHIIDVQETIGGQCITLYPDKPIYDIPAYPKIAAEELIKQLELQAAPFKPVYHLNQQATELNKQGDFFEIRTSKNTIIKSKAIIIAAGAGSFGPNKPPLANIEDFEGKSVFYFINNKSKLAGKNIVIAGGGDSAVDWAISLSEIANKIYLVHRRDKFTAAPESIRQLRDIAETGKIELVTGYQLNALDGNNSELQTVIVKDLQNNIRKLDANILLPFFGLKQDLGALANWGLDVKLQHIEVDNSYYQTNIEGIYAIGDIAHYAGKLKLILTGFAEAASSLHHAYSRVFDGQALHFEYSTTKYGEGSKYSMSCL</sequence>
<dbReference type="InterPro" id="IPR050097">
    <property type="entry name" value="Ferredoxin-NADP_redctase_2"/>
</dbReference>
<dbReference type="Proteomes" id="UP001628124">
    <property type="component" value="Unassembled WGS sequence"/>
</dbReference>
<dbReference type="Pfam" id="PF07992">
    <property type="entry name" value="Pyr_redox_2"/>
    <property type="match status" value="1"/>
</dbReference>
<evidence type="ECO:0000313" key="7">
    <source>
        <dbReference type="EMBL" id="GAA5252519.1"/>
    </source>
</evidence>
<dbReference type="Gene3D" id="3.50.50.60">
    <property type="entry name" value="FAD/NAD(P)-binding domain"/>
    <property type="match status" value="2"/>
</dbReference>
<dbReference type="PRINTS" id="PR00368">
    <property type="entry name" value="FADPNR"/>
</dbReference>
<dbReference type="InterPro" id="IPR023753">
    <property type="entry name" value="FAD/NAD-binding_dom"/>
</dbReference>
<evidence type="ECO:0000256" key="1">
    <source>
        <dbReference type="ARBA" id="ARBA00022630"/>
    </source>
</evidence>
<dbReference type="InterPro" id="IPR022890">
    <property type="entry name" value="Fd--NADP_Rdtase_type_2"/>
</dbReference>
<name>A0ABP9TTE4_9RICK</name>
<comment type="similarity">
    <text evidence="5">Belongs to the ferredoxin--NADP reductase type 2 family.</text>
</comment>
<comment type="catalytic activity">
    <reaction evidence="5">
        <text>2 reduced [2Fe-2S]-[ferredoxin] + NADP(+) + H(+) = 2 oxidized [2Fe-2S]-[ferredoxin] + NADPH</text>
        <dbReference type="Rhea" id="RHEA:20125"/>
        <dbReference type="Rhea" id="RHEA-COMP:10000"/>
        <dbReference type="Rhea" id="RHEA-COMP:10001"/>
        <dbReference type="ChEBI" id="CHEBI:15378"/>
        <dbReference type="ChEBI" id="CHEBI:33737"/>
        <dbReference type="ChEBI" id="CHEBI:33738"/>
        <dbReference type="ChEBI" id="CHEBI:57783"/>
        <dbReference type="ChEBI" id="CHEBI:58349"/>
        <dbReference type="EC" id="1.18.1.2"/>
    </reaction>
</comment>
<dbReference type="EC" id="1.18.1.2" evidence="5"/>
<feature type="binding site" evidence="5">
    <location>
        <position position="286"/>
    </location>
    <ligand>
        <name>FAD</name>
        <dbReference type="ChEBI" id="CHEBI:57692"/>
    </ligand>
</feature>
<feature type="binding site" evidence="5">
    <location>
        <position position="41"/>
    </location>
    <ligand>
        <name>FAD</name>
        <dbReference type="ChEBI" id="CHEBI:57692"/>
    </ligand>
</feature>
<dbReference type="HAMAP" id="MF_01685">
    <property type="entry name" value="FENR2"/>
    <property type="match status" value="1"/>
</dbReference>
<dbReference type="InterPro" id="IPR036188">
    <property type="entry name" value="FAD/NAD-bd_sf"/>
</dbReference>
<evidence type="ECO:0000256" key="4">
    <source>
        <dbReference type="ARBA" id="ARBA00023002"/>
    </source>
</evidence>
<dbReference type="SUPFAM" id="SSF51905">
    <property type="entry name" value="FAD/NAD(P)-binding domain"/>
    <property type="match status" value="1"/>
</dbReference>
<keyword evidence="4 5" id="KW-0560">Oxidoreductase</keyword>
<keyword evidence="1 5" id="KW-0285">Flavoprotein</keyword>